<feature type="domain" description="Pyruvate carboxyltransferase" evidence="4">
    <location>
        <begin position="6"/>
        <end position="273"/>
    </location>
</feature>
<dbReference type="Gene3D" id="3.20.20.70">
    <property type="entry name" value="Aldolase class I"/>
    <property type="match status" value="1"/>
</dbReference>
<evidence type="ECO:0000256" key="1">
    <source>
        <dbReference type="ARBA" id="ARBA00009405"/>
    </source>
</evidence>
<dbReference type="AlphaFoldDB" id="A0A6C7ED32"/>
<evidence type="ECO:0000256" key="3">
    <source>
        <dbReference type="ARBA" id="ARBA00023239"/>
    </source>
</evidence>
<protein>
    <submittedName>
        <fullName evidence="5">Hydroxymethylglutaryl-CoA lyase</fullName>
        <ecNumber evidence="5">4.1.3.4</ecNumber>
    </submittedName>
</protein>
<dbReference type="EC" id="4.1.3.4" evidence="5"/>
<dbReference type="PANTHER" id="PTHR42738:SF7">
    <property type="entry name" value="HYDROXYMETHYLGLUTARYL-COA LYASE"/>
    <property type="match status" value="1"/>
</dbReference>
<name>A0A6C7ED32_ILUCY</name>
<evidence type="ECO:0000256" key="2">
    <source>
        <dbReference type="ARBA" id="ARBA00022723"/>
    </source>
</evidence>
<evidence type="ECO:0000313" key="5">
    <source>
        <dbReference type="EMBL" id="BAN04270.1"/>
    </source>
</evidence>
<dbReference type="PROSITE" id="PS50991">
    <property type="entry name" value="PYR_CT"/>
    <property type="match status" value="1"/>
</dbReference>
<dbReference type="GO" id="GO:0046872">
    <property type="term" value="F:metal ion binding"/>
    <property type="evidence" value="ECO:0007669"/>
    <property type="project" value="UniProtKB-KW"/>
</dbReference>
<keyword evidence="3 5" id="KW-0456">Lyase</keyword>
<comment type="similarity">
    <text evidence="1">Belongs to the HMG-CoA lyase family.</text>
</comment>
<dbReference type="InterPro" id="IPR000891">
    <property type="entry name" value="PYR_CT"/>
</dbReference>
<proteinExistence type="inferred from homology"/>
<dbReference type="CDD" id="cd07938">
    <property type="entry name" value="DRE_TIM_HMGL"/>
    <property type="match status" value="1"/>
</dbReference>
<dbReference type="NCBIfam" id="NF004283">
    <property type="entry name" value="PRK05692.1"/>
    <property type="match status" value="1"/>
</dbReference>
<organism evidence="5 6">
    <name type="scientific">Ilumatobacter coccineus (strain NBRC 103263 / KCTC 29153 / YM16-304)</name>
    <dbReference type="NCBI Taxonomy" id="1313172"/>
    <lineage>
        <taxon>Bacteria</taxon>
        <taxon>Bacillati</taxon>
        <taxon>Actinomycetota</taxon>
        <taxon>Acidimicrobiia</taxon>
        <taxon>Acidimicrobiales</taxon>
        <taxon>Ilumatobacteraceae</taxon>
        <taxon>Ilumatobacter</taxon>
    </lineage>
</organism>
<dbReference type="Pfam" id="PF00682">
    <property type="entry name" value="HMGL-like"/>
    <property type="match status" value="1"/>
</dbReference>
<dbReference type="GO" id="GO:0046951">
    <property type="term" value="P:ketone body biosynthetic process"/>
    <property type="evidence" value="ECO:0007669"/>
    <property type="project" value="TreeGrafter"/>
</dbReference>
<keyword evidence="6" id="KW-1185">Reference proteome</keyword>
<reference evidence="5 6" key="1">
    <citation type="journal article" date="2013" name="Int. J. Syst. Evol. Microbiol.">
        <title>Ilumatobacter nonamiense sp. nov. and Ilumatobacter coccineum sp. nov., isolated from seashore sand.</title>
        <authorList>
            <person name="Matsumoto A."/>
            <person name="Kasai H."/>
            <person name="Matsuo Y."/>
            <person name="Shizuri Y."/>
            <person name="Ichikawa N."/>
            <person name="Fujita N."/>
            <person name="Omura S."/>
            <person name="Takahashi Y."/>
        </authorList>
    </citation>
    <scope>NUCLEOTIDE SEQUENCE [LARGE SCALE GENOMIC DNA]</scope>
    <source>
        <strain evidence="6">NBRC 103263 / KCTC 29153 / YM16-304</strain>
    </source>
</reference>
<dbReference type="InterPro" id="IPR013785">
    <property type="entry name" value="Aldolase_TIM"/>
</dbReference>
<sequence>MMPSSIEVLEVGARDGLQNEAVTVSTALKLELIDRLIGAGVRRLETTSFVHPAAVPQLADADDVMRGVSRVDGVVHQGLVLNERGFDRAHLGLCDEINVVVVVSDEFSTRNQRMTTDEMLDVVDVIAARAALVGTPMSVTLSAAFGCPFSGEVDPGRVEAIAGRIGALAPAQIALADTIGVGVPAQVTDLVDRCRRAAPDVALRAHFHNTRNTGYANAFAAIEAGVVTLDSSVGGIGGCPFAPDATGNIATEDLVYMLERSGIDTGLDLDELIRTAQFVGEILGSTVPGNLSRAGRFP</sequence>
<dbReference type="Proteomes" id="UP000011863">
    <property type="component" value="Chromosome"/>
</dbReference>
<dbReference type="KEGG" id="aym:YM304_39560"/>
<dbReference type="RefSeq" id="WP_015443517.1">
    <property type="nucleotide sequence ID" value="NC_020520.1"/>
</dbReference>
<gene>
    <name evidence="5" type="ORF">YM304_39560</name>
</gene>
<accession>A0A6C7ED32</accession>
<keyword evidence="2" id="KW-0479">Metal-binding</keyword>
<evidence type="ECO:0000259" key="4">
    <source>
        <dbReference type="PROSITE" id="PS50991"/>
    </source>
</evidence>
<dbReference type="PANTHER" id="PTHR42738">
    <property type="entry name" value="HYDROXYMETHYLGLUTARYL-COA LYASE"/>
    <property type="match status" value="1"/>
</dbReference>
<dbReference type="GO" id="GO:0004419">
    <property type="term" value="F:hydroxymethylglutaryl-CoA lyase activity"/>
    <property type="evidence" value="ECO:0007669"/>
    <property type="project" value="UniProtKB-EC"/>
</dbReference>
<dbReference type="EMBL" id="AP012057">
    <property type="protein sequence ID" value="BAN04270.1"/>
    <property type="molecule type" value="Genomic_DNA"/>
</dbReference>
<evidence type="ECO:0000313" key="6">
    <source>
        <dbReference type="Proteomes" id="UP000011863"/>
    </source>
</evidence>
<dbReference type="GO" id="GO:0006552">
    <property type="term" value="P:L-leucine catabolic process"/>
    <property type="evidence" value="ECO:0007669"/>
    <property type="project" value="TreeGrafter"/>
</dbReference>
<dbReference type="InterPro" id="IPR043594">
    <property type="entry name" value="HMGL"/>
</dbReference>
<dbReference type="SUPFAM" id="SSF51569">
    <property type="entry name" value="Aldolase"/>
    <property type="match status" value="1"/>
</dbReference>